<dbReference type="Proteomes" id="UP001596200">
    <property type="component" value="Unassembled WGS sequence"/>
</dbReference>
<evidence type="ECO:0000313" key="2">
    <source>
        <dbReference type="EMBL" id="MFC5914494.1"/>
    </source>
</evidence>
<feature type="compositionally biased region" description="Polar residues" evidence="1">
    <location>
        <begin position="237"/>
        <end position="249"/>
    </location>
</feature>
<sequence>MTTALSCQLFDLPSLPERLITLADDFIVHGDLLKALAATGHLQGSALRQQIPATQELVVLTLGVRESIEGTLRSTPAVADASLRLRQTAYLAAGAAEELRGLLILNDAGHSVAAHQAGMAKDLTALGAETCVAVAETIAVETLRQRVAQTRESAPVLSSADLPAMHAVARGKAHVTLMLGRQYISNDDGARLSINTIRDLETRVLIQREDADQEGKPQRLRLTTAGVSALASAFGQAPSTTPGHQSSPSPVHAPAPMKRSR</sequence>
<gene>
    <name evidence="2" type="ORF">ACFP1B_13780</name>
</gene>
<comment type="caution">
    <text evidence="2">The sequence shown here is derived from an EMBL/GenBank/DDBJ whole genome shotgun (WGS) entry which is preliminary data.</text>
</comment>
<keyword evidence="3" id="KW-1185">Reference proteome</keyword>
<evidence type="ECO:0008006" key="4">
    <source>
        <dbReference type="Google" id="ProtNLM"/>
    </source>
</evidence>
<evidence type="ECO:0000256" key="1">
    <source>
        <dbReference type="SAM" id="MobiDB-lite"/>
    </source>
</evidence>
<accession>A0ABW1GM45</accession>
<proteinExistence type="predicted"/>
<dbReference type="EMBL" id="JBHSPU010000013">
    <property type="protein sequence ID" value="MFC5914494.1"/>
    <property type="molecule type" value="Genomic_DNA"/>
</dbReference>
<protein>
    <recommendedName>
        <fullName evidence="4">MarR family transcriptional regulator</fullName>
    </recommendedName>
</protein>
<name>A0ABW1GM45_9ACTN</name>
<organism evidence="2 3">
    <name type="scientific">Streptomyces pulveraceus</name>
    <dbReference type="NCBI Taxonomy" id="68258"/>
    <lineage>
        <taxon>Bacteria</taxon>
        <taxon>Bacillati</taxon>
        <taxon>Actinomycetota</taxon>
        <taxon>Actinomycetes</taxon>
        <taxon>Kitasatosporales</taxon>
        <taxon>Streptomycetaceae</taxon>
        <taxon>Streptomyces</taxon>
    </lineage>
</organism>
<evidence type="ECO:0000313" key="3">
    <source>
        <dbReference type="Proteomes" id="UP001596200"/>
    </source>
</evidence>
<dbReference type="RefSeq" id="WP_344514752.1">
    <property type="nucleotide sequence ID" value="NZ_BAAATU010000031.1"/>
</dbReference>
<feature type="region of interest" description="Disordered" evidence="1">
    <location>
        <begin position="231"/>
        <end position="261"/>
    </location>
</feature>
<reference evidence="3" key="1">
    <citation type="journal article" date="2019" name="Int. J. Syst. Evol. Microbiol.">
        <title>The Global Catalogue of Microorganisms (GCM) 10K type strain sequencing project: providing services to taxonomists for standard genome sequencing and annotation.</title>
        <authorList>
            <consortium name="The Broad Institute Genomics Platform"/>
            <consortium name="The Broad Institute Genome Sequencing Center for Infectious Disease"/>
            <person name="Wu L."/>
            <person name="Ma J."/>
        </authorList>
    </citation>
    <scope>NUCLEOTIDE SEQUENCE [LARGE SCALE GENOMIC DNA]</scope>
    <source>
        <strain evidence="3">JCM 4147</strain>
    </source>
</reference>